<evidence type="ECO:0000256" key="10">
    <source>
        <dbReference type="RuleBase" id="RU365081"/>
    </source>
</evidence>
<dbReference type="InterPro" id="IPR035979">
    <property type="entry name" value="RBD_domain_sf"/>
</dbReference>
<dbReference type="InterPro" id="IPR012677">
    <property type="entry name" value="Nucleotide-bd_a/b_plait_sf"/>
</dbReference>
<feature type="domain" description="PPIase cyclophilin-type" evidence="12">
    <location>
        <begin position="51"/>
        <end position="216"/>
    </location>
</feature>
<dbReference type="EC" id="5.2.1.8" evidence="10"/>
<dbReference type="AlphaFoldDB" id="A0A177AD71"/>
<dbReference type="OrthoDB" id="2083at2759"/>
<dbReference type="GeneID" id="36286180"/>
<keyword evidence="6 10" id="KW-0697">Rotamase</keyword>
<dbReference type="GO" id="GO:0003755">
    <property type="term" value="F:peptidyl-prolyl cis-trans isomerase activity"/>
    <property type="evidence" value="ECO:0007669"/>
    <property type="project" value="UniProtKB-UniRule"/>
</dbReference>
<dbReference type="FunFam" id="3.30.70.330:FF:000377">
    <property type="entry name" value="Peptidyl-prolyl cis-trans isomerase"/>
    <property type="match status" value="1"/>
</dbReference>
<organism evidence="14">
    <name type="scientific">Pseudogymnoascus destructans</name>
    <dbReference type="NCBI Taxonomy" id="655981"/>
    <lineage>
        <taxon>Eukaryota</taxon>
        <taxon>Fungi</taxon>
        <taxon>Dikarya</taxon>
        <taxon>Ascomycota</taxon>
        <taxon>Pezizomycotina</taxon>
        <taxon>Leotiomycetes</taxon>
        <taxon>Thelebolales</taxon>
        <taxon>Thelebolaceae</taxon>
        <taxon>Pseudogymnoascus</taxon>
    </lineage>
</organism>
<dbReference type="GO" id="GO:0003723">
    <property type="term" value="F:RNA binding"/>
    <property type="evidence" value="ECO:0007669"/>
    <property type="project" value="UniProtKB-UniRule"/>
</dbReference>
<dbReference type="Pfam" id="PF00160">
    <property type="entry name" value="Pro_isomerase"/>
    <property type="match status" value="1"/>
</dbReference>
<dbReference type="SUPFAM" id="SSF50891">
    <property type="entry name" value="Cyclophilin-like"/>
    <property type="match status" value="1"/>
</dbReference>
<feature type="compositionally biased region" description="Basic and acidic residues" evidence="11">
    <location>
        <begin position="464"/>
        <end position="504"/>
    </location>
</feature>
<sequence>MRGSYLVSDEYTCFGTCFCAIETPDYSKAQFTIKRCLIFHDPIGIMSVLLETSAGDIVIDLLVDYAPKLCENFLKLCKVKYYNFSPVYGVQKNFSFQSGDPLGPDSKHSDGGSSIWGILDGPAKRTFEAELNPKLKHAERGTVSMATVQSPRDPDKLIAGSQFIITLGDELDYLDGKAAIFGKVVEGFDSLEKINEAICDEKGRPMVDIRIKHTVVLDDPYDDPPGLTEPPGSPPPSKEQLATVRIGEDENLEETTDPEAVERQRREREARAQALTLEMVGDLPFAEVKPPENVLFVCKLNPVTTDEDLELIFSRFGTILSCEVIRDKRTGDSLQYAFIEYADQASCEQAYFKMQGVLIDDHRIHVDFSQSVSKLSDTWRTATNSKRRQGGGGFGGVSGLEKKRQYKADDYGVRRDRYGMVYDEEELRRRGEREWERGGKPSRSSERNEKSRSRSPSPRRKETRHYDSRDDGRRRDDRDRDRYRDRGYESRGGGGRRDDGYRRR</sequence>
<feature type="region of interest" description="Disordered" evidence="11">
    <location>
        <begin position="429"/>
        <end position="504"/>
    </location>
</feature>
<comment type="subcellular location">
    <subcellularLocation>
        <location evidence="3 10">Nucleus</location>
    </subcellularLocation>
</comment>
<feature type="compositionally biased region" description="Basic and acidic residues" evidence="11">
    <location>
        <begin position="429"/>
        <end position="452"/>
    </location>
</feature>
<evidence type="ECO:0000313" key="14">
    <source>
        <dbReference type="EMBL" id="OAF60038.2"/>
    </source>
</evidence>
<feature type="compositionally biased region" description="Pro residues" evidence="11">
    <location>
        <begin position="227"/>
        <end position="237"/>
    </location>
</feature>
<dbReference type="Gene3D" id="2.40.100.10">
    <property type="entry name" value="Cyclophilin-like"/>
    <property type="match status" value="1"/>
</dbReference>
<dbReference type="EMBL" id="KV441392">
    <property type="protein sequence ID" value="OAF60038.2"/>
    <property type="molecule type" value="Genomic_DNA"/>
</dbReference>
<evidence type="ECO:0000256" key="9">
    <source>
        <dbReference type="PROSITE-ProRule" id="PRU00176"/>
    </source>
</evidence>
<evidence type="ECO:0000256" key="7">
    <source>
        <dbReference type="ARBA" id="ARBA00023235"/>
    </source>
</evidence>
<evidence type="ECO:0000256" key="3">
    <source>
        <dbReference type="ARBA" id="ARBA00004123"/>
    </source>
</evidence>
<dbReference type="InterPro" id="IPR000504">
    <property type="entry name" value="RRM_dom"/>
</dbReference>
<evidence type="ECO:0000259" key="13">
    <source>
        <dbReference type="PROSITE" id="PS50102"/>
    </source>
</evidence>
<dbReference type="eggNOG" id="KOG0415">
    <property type="taxonomic scope" value="Eukaryota"/>
</dbReference>
<dbReference type="InterPro" id="IPR002130">
    <property type="entry name" value="Cyclophilin-type_PPIase_dom"/>
</dbReference>
<dbReference type="InterPro" id="IPR029000">
    <property type="entry name" value="Cyclophilin-like_dom_sf"/>
</dbReference>
<dbReference type="SMART" id="SM00360">
    <property type="entry name" value="RRM"/>
    <property type="match status" value="1"/>
</dbReference>
<dbReference type="Pfam" id="PF00076">
    <property type="entry name" value="RRM_1"/>
    <property type="match status" value="1"/>
</dbReference>
<evidence type="ECO:0000256" key="1">
    <source>
        <dbReference type="ARBA" id="ARBA00000971"/>
    </source>
</evidence>
<proteinExistence type="inferred from homology"/>
<dbReference type="PROSITE" id="PS50072">
    <property type="entry name" value="CSA_PPIASE_2"/>
    <property type="match status" value="1"/>
</dbReference>
<feature type="domain" description="RRM" evidence="13">
    <location>
        <begin position="293"/>
        <end position="371"/>
    </location>
</feature>
<dbReference type="CDD" id="cd01921">
    <property type="entry name" value="cyclophilin_RRM"/>
    <property type="match status" value="1"/>
</dbReference>
<dbReference type="GO" id="GO:0005634">
    <property type="term" value="C:nucleus"/>
    <property type="evidence" value="ECO:0007669"/>
    <property type="project" value="UniProtKB-SubCell"/>
</dbReference>
<dbReference type="PANTHER" id="PTHR45843:SF1">
    <property type="entry name" value="PEPTIDYL-PROLYL CIS-TRANS ISOMERASE-LIKE 4"/>
    <property type="match status" value="1"/>
</dbReference>
<dbReference type="InterPro" id="IPR035538">
    <property type="entry name" value="Cyclophilin_PPIL4"/>
</dbReference>
<evidence type="ECO:0000256" key="6">
    <source>
        <dbReference type="ARBA" id="ARBA00023110"/>
    </source>
</evidence>
<protein>
    <recommendedName>
        <fullName evidence="10">Peptidyl-prolyl cis-trans isomerase</fullName>
        <shortName evidence="10">PPIase</shortName>
        <ecNumber evidence="10">5.2.1.8</ecNumber>
    </recommendedName>
</protein>
<evidence type="ECO:0000256" key="2">
    <source>
        <dbReference type="ARBA" id="ARBA00002388"/>
    </source>
</evidence>
<dbReference type="PROSITE" id="PS50102">
    <property type="entry name" value="RRM"/>
    <property type="match status" value="1"/>
</dbReference>
<keyword evidence="5 9" id="KW-0694">RNA-binding</keyword>
<evidence type="ECO:0000256" key="4">
    <source>
        <dbReference type="ARBA" id="ARBA00010739"/>
    </source>
</evidence>
<feature type="region of interest" description="Disordered" evidence="11">
    <location>
        <begin position="379"/>
        <end position="399"/>
    </location>
</feature>
<evidence type="ECO:0000256" key="8">
    <source>
        <dbReference type="ARBA" id="ARBA00023242"/>
    </source>
</evidence>
<comment type="catalytic activity">
    <reaction evidence="1 10">
        <text>[protein]-peptidylproline (omega=180) = [protein]-peptidylproline (omega=0)</text>
        <dbReference type="Rhea" id="RHEA:16237"/>
        <dbReference type="Rhea" id="RHEA-COMP:10747"/>
        <dbReference type="Rhea" id="RHEA-COMP:10748"/>
        <dbReference type="ChEBI" id="CHEBI:83833"/>
        <dbReference type="ChEBI" id="CHEBI:83834"/>
        <dbReference type="EC" id="5.2.1.8"/>
    </reaction>
</comment>
<keyword evidence="7 10" id="KW-0413">Isomerase</keyword>
<gene>
    <name evidence="14" type="primary">CYP6</name>
    <name evidence="14" type="ORF">VC83_03103</name>
</gene>
<dbReference type="FunFam" id="2.40.100.10:FF:000015">
    <property type="entry name" value="Peptidyl-prolyl cis-trans isomerase"/>
    <property type="match status" value="1"/>
</dbReference>
<dbReference type="VEuPathDB" id="FungiDB:GMDG_06619"/>
<name>A0A177AD71_9PEZI</name>
<dbReference type="CDD" id="cd12235">
    <property type="entry name" value="RRM_PPIL4"/>
    <property type="match status" value="1"/>
</dbReference>
<evidence type="ECO:0000256" key="5">
    <source>
        <dbReference type="ARBA" id="ARBA00022884"/>
    </source>
</evidence>
<dbReference type="Proteomes" id="UP000077154">
    <property type="component" value="Unassembled WGS sequence"/>
</dbReference>
<dbReference type="PRINTS" id="PR00153">
    <property type="entry name" value="CSAPPISMRASE"/>
</dbReference>
<evidence type="ECO:0000256" key="11">
    <source>
        <dbReference type="SAM" id="MobiDB-lite"/>
    </source>
</evidence>
<dbReference type="PANTHER" id="PTHR45843">
    <property type="entry name" value="PEPTIDYL-PROLYL CIS-TRANS ISOMERASE-LIKE 4"/>
    <property type="match status" value="1"/>
</dbReference>
<comment type="similarity">
    <text evidence="4 10">Belongs to the cyclophilin-type PPIase family. PPIL4 subfamily.</text>
</comment>
<dbReference type="RefSeq" id="XP_024325320.1">
    <property type="nucleotide sequence ID" value="XM_024466752.1"/>
</dbReference>
<evidence type="ECO:0000259" key="12">
    <source>
        <dbReference type="PROSITE" id="PS50072"/>
    </source>
</evidence>
<reference evidence="14" key="1">
    <citation type="submission" date="2016-03" db="EMBL/GenBank/DDBJ databases">
        <title>Updated assembly of Pseudogymnoascus destructans, the fungus causing white-nose syndrome of bats.</title>
        <authorList>
            <person name="Palmer J.M."/>
            <person name="Drees K.P."/>
            <person name="Foster J.T."/>
            <person name="Lindner D.L."/>
        </authorList>
    </citation>
    <scope>NUCLEOTIDE SEQUENCE [LARGE SCALE GENOMIC DNA]</scope>
    <source>
        <strain evidence="14">20631-21</strain>
    </source>
</reference>
<feature type="region of interest" description="Disordered" evidence="11">
    <location>
        <begin position="218"/>
        <end position="239"/>
    </location>
</feature>
<keyword evidence="8 10" id="KW-0539">Nucleus</keyword>
<comment type="function">
    <text evidence="2 10">PPIases accelerate the folding of proteins. It catalyzes the cis-trans isomerization of proline imidic peptide bonds in oligopeptides.</text>
</comment>
<dbReference type="InterPro" id="IPR035542">
    <property type="entry name" value="CRIP"/>
</dbReference>
<accession>A0A177AD71</accession>
<dbReference type="SUPFAM" id="SSF54928">
    <property type="entry name" value="RNA-binding domain, RBD"/>
    <property type="match status" value="1"/>
</dbReference>
<dbReference type="Gene3D" id="3.30.70.330">
    <property type="match status" value="1"/>
</dbReference>